<dbReference type="InterPro" id="IPR002514">
    <property type="entry name" value="Transposase_8"/>
</dbReference>
<dbReference type="Proteomes" id="UP000318080">
    <property type="component" value="Unassembled WGS sequence"/>
</dbReference>
<evidence type="ECO:0000256" key="1">
    <source>
        <dbReference type="ARBA" id="ARBA00002286"/>
    </source>
</evidence>
<proteinExistence type="predicted"/>
<dbReference type="EMBL" id="VHIR01000029">
    <property type="protein sequence ID" value="TQE42445.1"/>
    <property type="molecule type" value="Genomic_DNA"/>
</dbReference>
<evidence type="ECO:0000313" key="4">
    <source>
        <dbReference type="Proteomes" id="UP000318080"/>
    </source>
</evidence>
<protein>
    <submittedName>
        <fullName evidence="3">IS3 family transposase</fullName>
    </submittedName>
</protein>
<dbReference type="PROSITE" id="PS50994">
    <property type="entry name" value="INTEGRASE"/>
    <property type="match status" value="1"/>
</dbReference>
<dbReference type="Gene3D" id="1.10.10.60">
    <property type="entry name" value="Homeodomain-like"/>
    <property type="match status" value="1"/>
</dbReference>
<name>A0A540R3X3_9CORY</name>
<sequence length="412" mass="46131">MPRKTYTEQFKRDAVSLYESTPGATLNAIASDLGVNRNSLRTWLDAFGTGTKTNANGEKVASPIAAANSARTPAEGLSDAERIRVLERENAKLREEREILRKAAKYFAEGDELVNRFRFVDDNRGLYEVKRLCEVLKINRSSYYKWKSAASARRRRVLDDAVLGARIKAVFTAENGCYGAKRVTAAINSDPANDDLFNHKRPARLMRQMGLFGYTKKRRVKTTVSAKRAPKVPDLLKRRFTAEKPNTIYVGDITYLPIADGSNMYLATVIDCYSRQLTGFAIADHMRTELVEEALTMAHGVRGNLDGAIFHSDHGSVYTSGQYRKLCERFGVTQSMGAIGTSADNSLAESFNATLKREVLQDESVFPSQLVCRRDVFRWCTHYNTRRLHSWCGYRSPNAFEATGSATLTIAS</sequence>
<dbReference type="SUPFAM" id="SSF46689">
    <property type="entry name" value="Homeodomain-like"/>
    <property type="match status" value="1"/>
</dbReference>
<dbReference type="GO" id="GO:0015074">
    <property type="term" value="P:DNA integration"/>
    <property type="evidence" value="ECO:0007669"/>
    <property type="project" value="InterPro"/>
</dbReference>
<dbReference type="InterPro" id="IPR048020">
    <property type="entry name" value="Transpos_IS3"/>
</dbReference>
<evidence type="ECO:0000259" key="2">
    <source>
        <dbReference type="PROSITE" id="PS50994"/>
    </source>
</evidence>
<dbReference type="InterPro" id="IPR009057">
    <property type="entry name" value="Homeodomain-like_sf"/>
</dbReference>
<accession>A0A540R3X3</accession>
<dbReference type="InterPro" id="IPR012337">
    <property type="entry name" value="RNaseH-like_sf"/>
</dbReference>
<dbReference type="InterPro" id="IPR001584">
    <property type="entry name" value="Integrase_cat-core"/>
</dbReference>
<dbReference type="InterPro" id="IPR025948">
    <property type="entry name" value="HTH-like_dom"/>
</dbReference>
<gene>
    <name evidence="3" type="ORF">EJK80_12620</name>
</gene>
<reference evidence="3 4" key="1">
    <citation type="submission" date="2019-06" db="EMBL/GenBank/DDBJ databases">
        <title>Draft genome of C. phoceense Strain 272.</title>
        <authorList>
            <person name="Pacheco L.G.C."/>
            <person name="Barberis C.M."/>
            <person name="Almuzara M.N."/>
            <person name="Traglia G.M."/>
            <person name="Santos C.S."/>
            <person name="Rocha D.J.P.G."/>
            <person name="Aguiar E.R.G.R."/>
            <person name="Vay C.A."/>
        </authorList>
    </citation>
    <scope>NUCLEOTIDE SEQUENCE [LARGE SCALE GENOMIC DNA]</scope>
    <source>
        <strain evidence="3 4">272</strain>
    </source>
</reference>
<dbReference type="AlphaFoldDB" id="A0A540R3X3"/>
<evidence type="ECO:0000313" key="3">
    <source>
        <dbReference type="EMBL" id="TQE42445.1"/>
    </source>
</evidence>
<organism evidence="3 4">
    <name type="scientific">Corynebacterium phoceense</name>
    <dbReference type="NCBI Taxonomy" id="1686286"/>
    <lineage>
        <taxon>Bacteria</taxon>
        <taxon>Bacillati</taxon>
        <taxon>Actinomycetota</taxon>
        <taxon>Actinomycetes</taxon>
        <taxon>Mycobacteriales</taxon>
        <taxon>Corynebacteriaceae</taxon>
        <taxon>Corynebacterium</taxon>
    </lineage>
</organism>
<dbReference type="RefSeq" id="WP_141629295.1">
    <property type="nucleotide sequence ID" value="NZ_VHIR01000029.1"/>
</dbReference>
<dbReference type="InterPro" id="IPR050900">
    <property type="entry name" value="Transposase_IS3/IS150/IS904"/>
</dbReference>
<feature type="domain" description="Integrase catalytic" evidence="2">
    <location>
        <begin position="241"/>
        <end position="405"/>
    </location>
</feature>
<dbReference type="GO" id="GO:0006313">
    <property type="term" value="P:DNA transposition"/>
    <property type="evidence" value="ECO:0007669"/>
    <property type="project" value="InterPro"/>
</dbReference>
<dbReference type="PANTHER" id="PTHR46889:SF4">
    <property type="entry name" value="TRANSPOSASE INSO FOR INSERTION SEQUENCE ELEMENT IS911B-RELATED"/>
    <property type="match status" value="1"/>
</dbReference>
<dbReference type="GO" id="GO:0004803">
    <property type="term" value="F:transposase activity"/>
    <property type="evidence" value="ECO:0007669"/>
    <property type="project" value="InterPro"/>
</dbReference>
<dbReference type="NCBIfam" id="NF033516">
    <property type="entry name" value="transpos_IS3"/>
    <property type="match status" value="1"/>
</dbReference>
<dbReference type="InterPro" id="IPR036397">
    <property type="entry name" value="RNaseH_sf"/>
</dbReference>
<dbReference type="Gene3D" id="3.30.420.10">
    <property type="entry name" value="Ribonuclease H-like superfamily/Ribonuclease H"/>
    <property type="match status" value="1"/>
</dbReference>
<comment type="function">
    <text evidence="1">Involved in the transposition of the insertion sequence.</text>
</comment>
<keyword evidence="4" id="KW-1185">Reference proteome</keyword>
<comment type="caution">
    <text evidence="3">The sequence shown here is derived from an EMBL/GenBank/DDBJ whole genome shotgun (WGS) entry which is preliminary data.</text>
</comment>
<dbReference type="Pfam" id="PF01527">
    <property type="entry name" value="HTH_Tnp_1"/>
    <property type="match status" value="1"/>
</dbReference>
<dbReference type="SUPFAM" id="SSF53098">
    <property type="entry name" value="Ribonuclease H-like"/>
    <property type="match status" value="1"/>
</dbReference>
<dbReference type="Pfam" id="PF00665">
    <property type="entry name" value="rve"/>
    <property type="match status" value="1"/>
</dbReference>
<dbReference type="Pfam" id="PF13276">
    <property type="entry name" value="HTH_21"/>
    <property type="match status" value="1"/>
</dbReference>
<dbReference type="GO" id="GO:0003677">
    <property type="term" value="F:DNA binding"/>
    <property type="evidence" value="ECO:0007669"/>
    <property type="project" value="InterPro"/>
</dbReference>
<dbReference type="PANTHER" id="PTHR46889">
    <property type="entry name" value="TRANSPOSASE INSF FOR INSERTION SEQUENCE IS3B-RELATED"/>
    <property type="match status" value="1"/>
</dbReference>